<dbReference type="InterPro" id="IPR002401">
    <property type="entry name" value="Cyt_P450_E_grp-I"/>
</dbReference>
<dbReference type="OrthoDB" id="1103324at2759"/>
<evidence type="ECO:0000256" key="10">
    <source>
        <dbReference type="ARBA" id="ARBA00023033"/>
    </source>
</evidence>
<keyword evidence="7 14" id="KW-1133">Transmembrane helix</keyword>
<evidence type="ECO:0000256" key="8">
    <source>
        <dbReference type="ARBA" id="ARBA00023002"/>
    </source>
</evidence>
<keyword evidence="11 14" id="KW-0472">Membrane</keyword>
<dbReference type="GO" id="GO:0020037">
    <property type="term" value="F:heme binding"/>
    <property type="evidence" value="ECO:0007669"/>
    <property type="project" value="InterPro"/>
</dbReference>
<comment type="similarity">
    <text evidence="3 13">Belongs to the cytochrome P450 family.</text>
</comment>
<dbReference type="SUPFAM" id="SSF48264">
    <property type="entry name" value="Cytochrome P450"/>
    <property type="match status" value="1"/>
</dbReference>
<gene>
    <name evidence="15" type="ORF">CARUB_v10007960mg</name>
</gene>
<keyword evidence="4 12" id="KW-0349">Heme</keyword>
<dbReference type="InterPro" id="IPR036396">
    <property type="entry name" value="Cyt_P450_sf"/>
</dbReference>
<dbReference type="PRINTS" id="PR00385">
    <property type="entry name" value="P450"/>
</dbReference>
<keyword evidence="6 12" id="KW-0479">Metal-binding</keyword>
<dbReference type="AlphaFoldDB" id="R0GLL0"/>
<proteinExistence type="inferred from homology"/>
<evidence type="ECO:0000256" key="1">
    <source>
        <dbReference type="ARBA" id="ARBA00001971"/>
    </source>
</evidence>
<evidence type="ECO:0000256" key="11">
    <source>
        <dbReference type="ARBA" id="ARBA00023136"/>
    </source>
</evidence>
<comment type="subcellular location">
    <subcellularLocation>
        <location evidence="2">Membrane</location>
        <topology evidence="2">Single-pass membrane protein</topology>
    </subcellularLocation>
</comment>
<organism evidence="15 16">
    <name type="scientific">Capsella rubella</name>
    <dbReference type="NCBI Taxonomy" id="81985"/>
    <lineage>
        <taxon>Eukaryota</taxon>
        <taxon>Viridiplantae</taxon>
        <taxon>Streptophyta</taxon>
        <taxon>Embryophyta</taxon>
        <taxon>Tracheophyta</taxon>
        <taxon>Spermatophyta</taxon>
        <taxon>Magnoliopsida</taxon>
        <taxon>eudicotyledons</taxon>
        <taxon>Gunneridae</taxon>
        <taxon>Pentapetalae</taxon>
        <taxon>rosids</taxon>
        <taxon>malvids</taxon>
        <taxon>Brassicales</taxon>
        <taxon>Brassicaceae</taxon>
        <taxon>Camelineae</taxon>
        <taxon>Capsella</taxon>
    </lineage>
</organism>
<dbReference type="GO" id="GO:0016709">
    <property type="term" value="F:oxidoreductase activity, acting on paired donors, with incorporation or reduction of molecular oxygen, NAD(P)H as one donor, and incorporation of one atom of oxygen"/>
    <property type="evidence" value="ECO:0007669"/>
    <property type="project" value="TreeGrafter"/>
</dbReference>
<dbReference type="PRINTS" id="PR00463">
    <property type="entry name" value="EP450I"/>
</dbReference>
<dbReference type="PANTHER" id="PTHR24298">
    <property type="entry name" value="FLAVONOID 3'-MONOOXYGENASE-RELATED"/>
    <property type="match status" value="1"/>
</dbReference>
<name>R0GLL0_9BRAS</name>
<evidence type="ECO:0000256" key="2">
    <source>
        <dbReference type="ARBA" id="ARBA00004167"/>
    </source>
</evidence>
<dbReference type="KEGG" id="crb:17874302"/>
<keyword evidence="8 13" id="KW-0560">Oxidoreductase</keyword>
<dbReference type="STRING" id="81985.R0GLL0"/>
<dbReference type="Gene3D" id="1.10.630.10">
    <property type="entry name" value="Cytochrome P450"/>
    <property type="match status" value="1"/>
</dbReference>
<evidence type="ECO:0000256" key="6">
    <source>
        <dbReference type="ARBA" id="ARBA00022723"/>
    </source>
</evidence>
<dbReference type="GO" id="GO:0005506">
    <property type="term" value="F:iron ion binding"/>
    <property type="evidence" value="ECO:0007669"/>
    <property type="project" value="InterPro"/>
</dbReference>
<reference evidence="16" key="1">
    <citation type="journal article" date="2013" name="Nat. Genet.">
        <title>The Capsella rubella genome and the genomic consequences of rapid mating system evolution.</title>
        <authorList>
            <person name="Slotte T."/>
            <person name="Hazzouri K.M."/>
            <person name="Agren J.A."/>
            <person name="Koenig D."/>
            <person name="Maumus F."/>
            <person name="Guo Y.L."/>
            <person name="Steige K."/>
            <person name="Platts A.E."/>
            <person name="Escobar J.S."/>
            <person name="Newman L.K."/>
            <person name="Wang W."/>
            <person name="Mandakova T."/>
            <person name="Vello E."/>
            <person name="Smith L.M."/>
            <person name="Henz S.R."/>
            <person name="Steffen J."/>
            <person name="Takuno S."/>
            <person name="Brandvain Y."/>
            <person name="Coop G."/>
            <person name="Andolfatto P."/>
            <person name="Hu T.T."/>
            <person name="Blanchette M."/>
            <person name="Clark R.M."/>
            <person name="Quesneville H."/>
            <person name="Nordborg M."/>
            <person name="Gaut B.S."/>
            <person name="Lysak M.A."/>
            <person name="Jenkins J."/>
            <person name="Grimwood J."/>
            <person name="Chapman J."/>
            <person name="Prochnik S."/>
            <person name="Shu S."/>
            <person name="Rokhsar D."/>
            <person name="Schmutz J."/>
            <person name="Weigel D."/>
            <person name="Wright S.I."/>
        </authorList>
    </citation>
    <scope>NUCLEOTIDE SEQUENCE [LARGE SCALE GENOMIC DNA]</scope>
    <source>
        <strain evidence="16">cv. Monte Gargano</strain>
    </source>
</reference>
<dbReference type="CDD" id="cd20655">
    <property type="entry name" value="CYP93"/>
    <property type="match status" value="1"/>
</dbReference>
<feature type="binding site" description="axial binding residue" evidence="12">
    <location>
        <position position="440"/>
    </location>
    <ligand>
        <name>heme</name>
        <dbReference type="ChEBI" id="CHEBI:30413"/>
    </ligand>
    <ligandPart>
        <name>Fe</name>
        <dbReference type="ChEBI" id="CHEBI:18248"/>
    </ligandPart>
</feature>
<dbReference type="eggNOG" id="KOG0156">
    <property type="taxonomic scope" value="Eukaryota"/>
</dbReference>
<dbReference type="PROSITE" id="PS00086">
    <property type="entry name" value="CYTOCHROME_P450"/>
    <property type="match status" value="1"/>
</dbReference>
<dbReference type="FunFam" id="1.10.630.10:FF:000019">
    <property type="entry name" value="Cytochrome P450 family protein"/>
    <property type="match status" value="1"/>
</dbReference>
<dbReference type="InterPro" id="IPR017972">
    <property type="entry name" value="Cyt_P450_CS"/>
</dbReference>
<evidence type="ECO:0000256" key="7">
    <source>
        <dbReference type="ARBA" id="ARBA00022989"/>
    </source>
</evidence>
<evidence type="ECO:0000256" key="3">
    <source>
        <dbReference type="ARBA" id="ARBA00010617"/>
    </source>
</evidence>
<dbReference type="Proteomes" id="UP000029121">
    <property type="component" value="Unassembled WGS sequence"/>
</dbReference>
<evidence type="ECO:0000313" key="16">
    <source>
        <dbReference type="Proteomes" id="UP000029121"/>
    </source>
</evidence>
<evidence type="ECO:0000313" key="15">
    <source>
        <dbReference type="EMBL" id="EOA12068.1"/>
    </source>
</evidence>
<comment type="cofactor">
    <cofactor evidence="1 12">
        <name>heme</name>
        <dbReference type="ChEBI" id="CHEBI:30413"/>
    </cofactor>
</comment>
<dbReference type="GO" id="GO:0016020">
    <property type="term" value="C:membrane"/>
    <property type="evidence" value="ECO:0007669"/>
    <property type="project" value="UniProtKB-SubCell"/>
</dbReference>
<evidence type="ECO:0000256" key="5">
    <source>
        <dbReference type="ARBA" id="ARBA00022692"/>
    </source>
</evidence>
<evidence type="ECO:0000256" key="14">
    <source>
        <dbReference type="SAM" id="Phobius"/>
    </source>
</evidence>
<keyword evidence="9 12" id="KW-0408">Iron</keyword>
<evidence type="ECO:0000256" key="13">
    <source>
        <dbReference type="RuleBase" id="RU000461"/>
    </source>
</evidence>
<keyword evidence="5 14" id="KW-0812">Transmembrane</keyword>
<evidence type="ECO:0000256" key="12">
    <source>
        <dbReference type="PIRSR" id="PIRSR602401-1"/>
    </source>
</evidence>
<keyword evidence="10 13" id="KW-0503">Monooxygenase</keyword>
<protein>
    <submittedName>
        <fullName evidence="15">Uncharacterized protein</fullName>
    </submittedName>
</protein>
<dbReference type="EMBL" id="KB870930">
    <property type="protein sequence ID" value="EOA12068.1"/>
    <property type="molecule type" value="Genomic_DNA"/>
</dbReference>
<keyword evidence="16" id="KW-1185">Reference proteome</keyword>
<dbReference type="InterPro" id="IPR051103">
    <property type="entry name" value="Plant_metabolite_P450s"/>
</dbReference>
<evidence type="ECO:0000256" key="4">
    <source>
        <dbReference type="ARBA" id="ARBA00022617"/>
    </source>
</evidence>
<feature type="transmembrane region" description="Helical" evidence="14">
    <location>
        <begin position="6"/>
        <end position="24"/>
    </location>
</feature>
<accession>R0GLL0</accession>
<dbReference type="InterPro" id="IPR001128">
    <property type="entry name" value="Cyt_P450"/>
</dbReference>
<sequence length="502" mass="57251">MVDLQYFFVTILLCLGITVLIQAITNRLRNKLPLPPSPTALPIIGHIHLLGPIAHQALHKLSNSYGPLMYLFIGSIPNLIISSAEMANEILKSNELNFLNRPTMQNVDYLTYGSADFFSAPYGLHWKFMKRICMMELFSSRALDSFVSVRSEELRKLLNRILKKAEAEESVNLGEQLKELTSNIITRMMFREMQPDSDAGGKTEEVIKMLVELNELAGFFNVSETFWFLKRLDLQGLKRRLKNARDKYDLIIERIMKEHEYVKKKDAGARKMLDILLDIYEDKNAEIKLTRENIKAFIMNIYGGGTDTSAITVEWALAELINHPEIMKKAQQEIEQVVGNKRVVEESDLCNLSYIQAVVKETMRLHPGGPVFVRESDEECGVAGFRIPAKTRVIVNVWAIGRDPNQWENPLEFRPERFEGIEWKVMSEKMMSFGAGRRSCPGEKMVFRFVPVIVAAIIQCFELRVKGRVEMNEGTGSSLPRATPLVCVPVAKEAIQSYLHFN</sequence>
<dbReference type="PANTHER" id="PTHR24298:SF444">
    <property type="entry name" value="CYTOCHROME P450"/>
    <property type="match status" value="1"/>
</dbReference>
<evidence type="ECO:0000256" key="9">
    <source>
        <dbReference type="ARBA" id="ARBA00023004"/>
    </source>
</evidence>
<dbReference type="Pfam" id="PF00067">
    <property type="entry name" value="p450"/>
    <property type="match status" value="1"/>
</dbReference>